<feature type="compositionally biased region" description="Low complexity" evidence="2">
    <location>
        <begin position="26"/>
        <end position="38"/>
    </location>
</feature>
<feature type="compositionally biased region" description="Polar residues" evidence="2">
    <location>
        <begin position="492"/>
        <end position="505"/>
    </location>
</feature>
<dbReference type="Pfam" id="PF02194">
    <property type="entry name" value="PXA"/>
    <property type="match status" value="1"/>
</dbReference>
<dbReference type="InterPro" id="IPR003114">
    <property type="entry name" value="Phox_assoc"/>
</dbReference>
<dbReference type="Proteomes" id="UP001648503">
    <property type="component" value="Unassembled WGS sequence"/>
</dbReference>
<dbReference type="Pfam" id="PF08628">
    <property type="entry name" value="Nexin_C"/>
    <property type="match status" value="1"/>
</dbReference>
<evidence type="ECO:0000313" key="4">
    <source>
        <dbReference type="EMBL" id="KAH6586887.1"/>
    </source>
</evidence>
<evidence type="ECO:0000259" key="3">
    <source>
        <dbReference type="PROSITE" id="PS51207"/>
    </source>
</evidence>
<feature type="compositionally biased region" description="Polar residues" evidence="2">
    <location>
        <begin position="320"/>
        <end position="347"/>
    </location>
</feature>
<evidence type="ECO:0000313" key="5">
    <source>
        <dbReference type="Proteomes" id="UP001648503"/>
    </source>
</evidence>
<feature type="compositionally biased region" description="Polar residues" evidence="2">
    <location>
        <begin position="358"/>
        <end position="369"/>
    </location>
</feature>
<reference evidence="4 5" key="1">
    <citation type="submission" date="2021-02" db="EMBL/GenBank/DDBJ databases">
        <title>Variation within the Batrachochytrium salamandrivorans European outbreak.</title>
        <authorList>
            <person name="Kelly M."/>
            <person name="Pasmans F."/>
            <person name="Shea T.P."/>
            <person name="Munoz J.F."/>
            <person name="Carranza S."/>
            <person name="Cuomo C.A."/>
            <person name="Martel A."/>
        </authorList>
    </citation>
    <scope>NUCLEOTIDE SEQUENCE [LARGE SCALE GENOMIC DNA]</scope>
    <source>
        <strain evidence="4 5">AMFP18/2</strain>
    </source>
</reference>
<dbReference type="InterPro" id="IPR013937">
    <property type="entry name" value="Sorting_nexin_C"/>
</dbReference>
<feature type="region of interest" description="Disordered" evidence="2">
    <location>
        <begin position="312"/>
        <end position="369"/>
    </location>
</feature>
<name>A0ABQ8EUM7_9FUNG</name>
<dbReference type="PANTHER" id="PTHR22775">
    <property type="entry name" value="SORTING NEXIN"/>
    <property type="match status" value="1"/>
</dbReference>
<dbReference type="PROSITE" id="PS51207">
    <property type="entry name" value="PXA"/>
    <property type="match status" value="1"/>
</dbReference>
<feature type="region of interest" description="Disordered" evidence="2">
    <location>
        <begin position="1"/>
        <end position="102"/>
    </location>
</feature>
<dbReference type="PANTHER" id="PTHR22775:SF3">
    <property type="entry name" value="SORTING NEXIN-13"/>
    <property type="match status" value="1"/>
</dbReference>
<proteinExistence type="inferred from homology"/>
<keyword evidence="5" id="KW-1185">Reference proteome</keyword>
<accession>A0ABQ8EUM7</accession>
<sequence length="836" mass="93842">MSPTSNHHSHTQSVTGSGTTTGTGTGTTTSTTTGTTTTVPNYGTAMNSASLSQSKPSDNMNTPTSTYTSTQVASLSANPSSSKNVSMSNPDAPSEGADDVFGNNQLASSRASFSAAILNKIFTQVHPHQFTSSPLIDAEIQKLVTLLLRDYVASWFSVISDNDDFVTELIRTIAHVIRECERRLNRVDFIVLATRDLPEILKRHIYDYRHCCEKLGTSYGGGRTLDELFHGCQPHIALNDSASETEYLRGVADILLGMLLPETEHQNESVRYLLREILTNNVLAMLIDILADPDYLNHLFISLLDTEELDESPISDDHNYANSSPETNPDSPRRSSSFSYRDSNGIVSGNVEIDPNLTYGSDNDNEDTSNSVLFRVQATNNPFVRRRRQRKTLPPPGTTNPFVKFTMGGLEKMSNSIDKFKNLVTTRDPPVDTGGTSKQPSHRSKLAERRMLKRKQKAMNNDRMFEENGSFVDPKPSTLSLSKKSLDADQPISKTSPSMTKCLNESSQQDSSDKSISHSPITVFRTTDPLLSHRRPSLYESGASDSDTVPQSSLLQQKFQRQKGLSKKHQEQPQQPFQLNQPGLAQPELDSSEPIPFVAEVAPSNHTPPSHIDTDVRPTQDRAEGAESGIWSRLSAQFHEIWNYGYSLYHETRYGPWHLGPIDTTKYDRQYLEEPLLDFINEAFQIQTNECWILTQLMFFVKPILHSFATPFVNRLIMKGVYFLICEEQIANYLLLLRRAFWPENIQAPSTYGVRSERDKQESKIELETYLVNLVSQLHTASYVPLLSRPLAEERVRFLFSVFQSKTINKHLLFVVIDLILAHIAPEYAETRVSDD</sequence>
<feature type="region of interest" description="Disordered" evidence="2">
    <location>
        <begin position="425"/>
        <end position="624"/>
    </location>
</feature>
<feature type="compositionally biased region" description="Polar residues" evidence="2">
    <location>
        <begin position="1"/>
        <end position="14"/>
    </location>
</feature>
<feature type="compositionally biased region" description="Low complexity" evidence="2">
    <location>
        <begin position="572"/>
        <end position="582"/>
    </location>
</feature>
<feature type="compositionally biased region" description="Polar residues" evidence="2">
    <location>
        <begin position="39"/>
        <end position="91"/>
    </location>
</feature>
<feature type="compositionally biased region" description="Basic and acidic residues" evidence="2">
    <location>
        <begin position="612"/>
        <end position="624"/>
    </location>
</feature>
<comment type="caution">
    <text evidence="4">The sequence shown here is derived from an EMBL/GenBank/DDBJ whole genome shotgun (WGS) entry which is preliminary data.</text>
</comment>
<feature type="compositionally biased region" description="Polar residues" evidence="2">
    <location>
        <begin position="543"/>
        <end position="559"/>
    </location>
</feature>
<evidence type="ECO:0000256" key="1">
    <source>
        <dbReference type="ARBA" id="ARBA00010883"/>
    </source>
</evidence>
<dbReference type="EMBL" id="JAFCIX010000570">
    <property type="protein sequence ID" value="KAH6586887.1"/>
    <property type="molecule type" value="Genomic_DNA"/>
</dbReference>
<feature type="domain" description="PXA" evidence="3">
    <location>
        <begin position="133"/>
        <end position="308"/>
    </location>
</feature>
<organism evidence="4 5">
    <name type="scientific">Batrachochytrium salamandrivorans</name>
    <dbReference type="NCBI Taxonomy" id="1357716"/>
    <lineage>
        <taxon>Eukaryota</taxon>
        <taxon>Fungi</taxon>
        <taxon>Fungi incertae sedis</taxon>
        <taxon>Chytridiomycota</taxon>
        <taxon>Chytridiomycota incertae sedis</taxon>
        <taxon>Chytridiomycetes</taxon>
        <taxon>Rhizophydiales</taxon>
        <taxon>Rhizophydiales incertae sedis</taxon>
        <taxon>Batrachochytrium</taxon>
    </lineage>
</organism>
<protein>
    <recommendedName>
        <fullName evidence="3">PXA domain-containing protein</fullName>
    </recommendedName>
</protein>
<feature type="compositionally biased region" description="Low complexity" evidence="2">
    <location>
        <begin position="474"/>
        <end position="483"/>
    </location>
</feature>
<comment type="similarity">
    <text evidence="1">Belongs to the sorting nexin family.</text>
</comment>
<evidence type="ECO:0000256" key="2">
    <source>
        <dbReference type="SAM" id="MobiDB-lite"/>
    </source>
</evidence>
<gene>
    <name evidence="4" type="ORF">BASA50_000251</name>
</gene>
<dbReference type="SMART" id="SM00313">
    <property type="entry name" value="PXA"/>
    <property type="match status" value="1"/>
</dbReference>